<dbReference type="EMBL" id="JACHIG010000001">
    <property type="protein sequence ID" value="MBB5030705.1"/>
    <property type="molecule type" value="Genomic_DNA"/>
</dbReference>
<name>A0A7W7Y7L6_9BACT</name>
<keyword evidence="4" id="KW-1185">Reference proteome</keyword>
<evidence type="ECO:0000256" key="1">
    <source>
        <dbReference type="ARBA" id="ARBA00008791"/>
    </source>
</evidence>
<organism evidence="3 4">
    <name type="scientific">Prosthecobacter vanneervenii</name>
    <dbReference type="NCBI Taxonomy" id="48466"/>
    <lineage>
        <taxon>Bacteria</taxon>
        <taxon>Pseudomonadati</taxon>
        <taxon>Verrucomicrobiota</taxon>
        <taxon>Verrucomicrobiia</taxon>
        <taxon>Verrucomicrobiales</taxon>
        <taxon>Verrucomicrobiaceae</taxon>
        <taxon>Prosthecobacter</taxon>
    </lineage>
</organism>
<evidence type="ECO:0000313" key="3">
    <source>
        <dbReference type="EMBL" id="MBB5030705.1"/>
    </source>
</evidence>
<feature type="domain" description="UspA" evidence="2">
    <location>
        <begin position="18"/>
        <end position="160"/>
    </location>
</feature>
<dbReference type="InterPro" id="IPR006015">
    <property type="entry name" value="Universal_stress_UspA"/>
</dbReference>
<proteinExistence type="inferred from homology"/>
<gene>
    <name evidence="3" type="ORF">HNQ65_000259</name>
</gene>
<dbReference type="InterPro" id="IPR014729">
    <property type="entry name" value="Rossmann-like_a/b/a_fold"/>
</dbReference>
<dbReference type="PANTHER" id="PTHR46268">
    <property type="entry name" value="STRESS RESPONSE PROTEIN NHAX"/>
    <property type="match status" value="1"/>
</dbReference>
<sequence length="181" mass="19610">MFARGVPYYHGTTPAAAMKTIVALVDLSDLAFKILKLAHQLAAALKAQVVILHVVPLEPVVVDMGVMAPKVMQEPEEERVQMQYEQLLEMRDSMMKFGVDAVVRQLEGADLEAVLAEIKTLHADMVMLGSNHHSAFYRLLVGSVSDDILKHAECPVLVVPADAVPQKTSTGAFINAPAGPL</sequence>
<comment type="caution">
    <text evidence="3">The sequence shown here is derived from an EMBL/GenBank/DDBJ whole genome shotgun (WGS) entry which is preliminary data.</text>
</comment>
<dbReference type="Pfam" id="PF00582">
    <property type="entry name" value="Usp"/>
    <property type="match status" value="1"/>
</dbReference>
<evidence type="ECO:0000313" key="4">
    <source>
        <dbReference type="Proteomes" id="UP000590740"/>
    </source>
</evidence>
<evidence type="ECO:0000259" key="2">
    <source>
        <dbReference type="Pfam" id="PF00582"/>
    </source>
</evidence>
<dbReference type="PRINTS" id="PR01438">
    <property type="entry name" value="UNVRSLSTRESS"/>
</dbReference>
<accession>A0A7W7Y7L6</accession>
<protein>
    <submittedName>
        <fullName evidence="3">Nucleotide-binding universal stress UspA family protein</fullName>
    </submittedName>
</protein>
<reference evidence="3 4" key="1">
    <citation type="submission" date="2020-08" db="EMBL/GenBank/DDBJ databases">
        <title>Genomic Encyclopedia of Type Strains, Phase IV (KMG-IV): sequencing the most valuable type-strain genomes for metagenomic binning, comparative biology and taxonomic classification.</title>
        <authorList>
            <person name="Goeker M."/>
        </authorList>
    </citation>
    <scope>NUCLEOTIDE SEQUENCE [LARGE SCALE GENOMIC DNA]</scope>
    <source>
        <strain evidence="3 4">DSM 12252</strain>
    </source>
</reference>
<dbReference type="Proteomes" id="UP000590740">
    <property type="component" value="Unassembled WGS sequence"/>
</dbReference>
<dbReference type="PANTHER" id="PTHR46268:SF6">
    <property type="entry name" value="UNIVERSAL STRESS PROTEIN UP12"/>
    <property type="match status" value="1"/>
</dbReference>
<dbReference type="Gene3D" id="3.40.50.620">
    <property type="entry name" value="HUPs"/>
    <property type="match status" value="1"/>
</dbReference>
<dbReference type="AlphaFoldDB" id="A0A7W7Y7L6"/>
<dbReference type="SUPFAM" id="SSF52402">
    <property type="entry name" value="Adenine nucleotide alpha hydrolases-like"/>
    <property type="match status" value="1"/>
</dbReference>
<comment type="similarity">
    <text evidence="1">Belongs to the universal stress protein A family.</text>
</comment>
<dbReference type="InterPro" id="IPR006016">
    <property type="entry name" value="UspA"/>
</dbReference>
<dbReference type="CDD" id="cd00293">
    <property type="entry name" value="USP-like"/>
    <property type="match status" value="1"/>
</dbReference>